<gene>
    <name evidence="10" type="ORF">YALI1_F29836g</name>
</gene>
<dbReference type="VEuPathDB" id="FungiDB:YALI1_F29836g"/>
<evidence type="ECO:0000256" key="4">
    <source>
        <dbReference type="ARBA" id="ARBA00011881"/>
    </source>
</evidence>
<dbReference type="InterPro" id="IPR014306">
    <property type="entry name" value="Hydroxyisourate_hydrolase"/>
</dbReference>
<evidence type="ECO:0000256" key="5">
    <source>
        <dbReference type="ARBA" id="ARBA00012609"/>
    </source>
</evidence>
<feature type="compositionally biased region" description="Low complexity" evidence="8">
    <location>
        <begin position="12"/>
        <end position="22"/>
    </location>
</feature>
<dbReference type="SUPFAM" id="SSF49472">
    <property type="entry name" value="Transthyretin (synonym: prealbumin)"/>
    <property type="match status" value="1"/>
</dbReference>
<keyword evidence="7" id="KW-0378">Hydrolase</keyword>
<feature type="region of interest" description="Disordered" evidence="8">
    <location>
        <begin position="1"/>
        <end position="25"/>
    </location>
</feature>
<name>A0A1D8NPL2_YARLL</name>
<organism evidence="10 11">
    <name type="scientific">Yarrowia lipolytica</name>
    <name type="common">Candida lipolytica</name>
    <dbReference type="NCBI Taxonomy" id="4952"/>
    <lineage>
        <taxon>Eukaryota</taxon>
        <taxon>Fungi</taxon>
        <taxon>Dikarya</taxon>
        <taxon>Ascomycota</taxon>
        <taxon>Saccharomycotina</taxon>
        <taxon>Dipodascomycetes</taxon>
        <taxon>Dipodascales</taxon>
        <taxon>Dipodascales incertae sedis</taxon>
        <taxon>Yarrowia</taxon>
    </lineage>
</organism>
<evidence type="ECO:0000256" key="1">
    <source>
        <dbReference type="ARBA" id="ARBA00001043"/>
    </source>
</evidence>
<comment type="function">
    <text evidence="2">Catalyzes the hydrolysis of 5-hydroxyisourate (HIU) to 2-oxo-4-hydroxy-4-carboxy-5-ureidoimidazoline (OHCU).</text>
</comment>
<evidence type="ECO:0000313" key="10">
    <source>
        <dbReference type="EMBL" id="AOW07572.1"/>
    </source>
</evidence>
<dbReference type="GeneID" id="2908816"/>
<evidence type="ECO:0000259" key="9">
    <source>
        <dbReference type="SMART" id="SM00095"/>
    </source>
</evidence>
<dbReference type="CDD" id="cd05822">
    <property type="entry name" value="TLP_HIUase"/>
    <property type="match status" value="1"/>
</dbReference>
<dbReference type="PANTHER" id="PTHR10395">
    <property type="entry name" value="URICASE AND TRANSTHYRETIN-RELATED"/>
    <property type="match status" value="1"/>
</dbReference>
<dbReference type="InterPro" id="IPR023416">
    <property type="entry name" value="Transthyretin/HIU_hydrolase_d"/>
</dbReference>
<dbReference type="GO" id="GO:0033971">
    <property type="term" value="F:hydroxyisourate hydrolase activity"/>
    <property type="evidence" value="ECO:0007669"/>
    <property type="project" value="UniProtKB-EC"/>
</dbReference>
<evidence type="ECO:0000256" key="7">
    <source>
        <dbReference type="ARBA" id="ARBA00022801"/>
    </source>
</evidence>
<protein>
    <recommendedName>
        <fullName evidence="5">hydroxyisourate hydrolase</fullName>
        <ecNumber evidence="5">3.5.2.17</ecNumber>
    </recommendedName>
</protein>
<dbReference type="EC" id="3.5.2.17" evidence="5"/>
<dbReference type="SMART" id="SM00095">
    <property type="entry name" value="TR_THY"/>
    <property type="match status" value="1"/>
</dbReference>
<keyword evidence="6" id="KW-0659">Purine metabolism</keyword>
<dbReference type="eggNOG" id="KOG3006">
    <property type="taxonomic scope" value="Eukaryota"/>
</dbReference>
<evidence type="ECO:0000256" key="8">
    <source>
        <dbReference type="SAM" id="MobiDB-lite"/>
    </source>
</evidence>
<dbReference type="AlphaFoldDB" id="A0A1D8NPL2"/>
<comment type="catalytic activity">
    <reaction evidence="1">
        <text>5-hydroxyisourate + H2O = 5-hydroxy-2-oxo-4-ureido-2,5-dihydro-1H-imidazole-5-carboxylate + H(+)</text>
        <dbReference type="Rhea" id="RHEA:23736"/>
        <dbReference type="ChEBI" id="CHEBI:15377"/>
        <dbReference type="ChEBI" id="CHEBI:15378"/>
        <dbReference type="ChEBI" id="CHEBI:18072"/>
        <dbReference type="ChEBI" id="CHEBI:58639"/>
        <dbReference type="EC" id="3.5.2.17"/>
    </reaction>
</comment>
<dbReference type="PANTHER" id="PTHR10395:SF7">
    <property type="entry name" value="5-HYDROXYISOURATE HYDROLASE"/>
    <property type="match status" value="1"/>
</dbReference>
<dbReference type="NCBIfam" id="TIGR02962">
    <property type="entry name" value="hdxy_isourate"/>
    <property type="match status" value="1"/>
</dbReference>
<dbReference type="Proteomes" id="UP000182444">
    <property type="component" value="Chromosome 1F"/>
</dbReference>
<evidence type="ECO:0000256" key="2">
    <source>
        <dbReference type="ARBA" id="ARBA00002704"/>
    </source>
</evidence>
<dbReference type="RefSeq" id="XP_505757.2">
    <property type="nucleotide sequence ID" value="XM_505757.3"/>
</dbReference>
<dbReference type="Pfam" id="PF00576">
    <property type="entry name" value="Transthyretin"/>
    <property type="match status" value="1"/>
</dbReference>
<comment type="subunit">
    <text evidence="4">Homotetramer.</text>
</comment>
<dbReference type="EMBL" id="CP017558">
    <property type="protein sequence ID" value="AOW07572.1"/>
    <property type="molecule type" value="Genomic_DNA"/>
</dbReference>
<proteinExistence type="inferred from homology"/>
<evidence type="ECO:0000256" key="6">
    <source>
        <dbReference type="ARBA" id="ARBA00022631"/>
    </source>
</evidence>
<comment type="similarity">
    <text evidence="3">Belongs to the transthyretin family. 5-hydroxyisourate hydrolase subfamily.</text>
</comment>
<dbReference type="VEuPathDB" id="FungiDB:YALI0_F22605g"/>
<feature type="domain" description="Transthyretin/hydroxyisourate hydrolase" evidence="9">
    <location>
        <begin position="28"/>
        <end position="163"/>
    </location>
</feature>
<dbReference type="Gene3D" id="2.60.40.180">
    <property type="entry name" value="Transthyretin/hydroxyisourate hydrolase domain"/>
    <property type="match status" value="1"/>
</dbReference>
<evidence type="ECO:0000256" key="3">
    <source>
        <dbReference type="ARBA" id="ARBA00009850"/>
    </source>
</evidence>
<dbReference type="KEGG" id="yli:2908816"/>
<dbReference type="GO" id="GO:0006144">
    <property type="term" value="P:purine nucleobase metabolic process"/>
    <property type="evidence" value="ECO:0007669"/>
    <property type="project" value="UniProtKB-KW"/>
</dbReference>
<sequence>MSVHEDRYQRRTTTTSYTHTPTNLSHAMERHPITCHILDTTRGRPAENVLCQIYRIGNVSGGPQRATSETEALGKARTNKDGRVALWTLENSFPEFTTAPLPGLYKIRFETEQYFVTAANGDVEKTKSFFPFVDVHFTIPSPADAHYHIPLLISNYSYSTYRGS</sequence>
<reference evidence="10 11" key="1">
    <citation type="journal article" date="2016" name="PLoS ONE">
        <title>Sequence Assembly of Yarrowia lipolytica Strain W29/CLIB89 Shows Transposable Element Diversity.</title>
        <authorList>
            <person name="Magnan C."/>
            <person name="Yu J."/>
            <person name="Chang I."/>
            <person name="Jahn E."/>
            <person name="Kanomata Y."/>
            <person name="Wu J."/>
            <person name="Zeller M."/>
            <person name="Oakes M."/>
            <person name="Baldi P."/>
            <person name="Sandmeyer S."/>
        </authorList>
    </citation>
    <scope>NUCLEOTIDE SEQUENCE [LARGE SCALE GENOMIC DNA]</scope>
    <source>
        <strain evidence="11">CLIB89(W29)</strain>
    </source>
</reference>
<accession>A0A1D8NPL2</accession>
<dbReference type="InterPro" id="IPR036817">
    <property type="entry name" value="Transthyretin/HIU_hydrolase_sf"/>
</dbReference>
<evidence type="ECO:0000313" key="11">
    <source>
        <dbReference type="Proteomes" id="UP000182444"/>
    </source>
</evidence>